<keyword evidence="1" id="KW-0732">Signal</keyword>
<evidence type="ECO:0000313" key="3">
    <source>
        <dbReference type="Proteomes" id="UP000718451"/>
    </source>
</evidence>
<reference evidence="2 3" key="1">
    <citation type="submission" date="2020-04" db="EMBL/GenBank/DDBJ databases">
        <authorList>
            <person name="Yoon J."/>
        </authorList>
    </citation>
    <scope>NUCLEOTIDE SEQUENCE [LARGE SCALE GENOMIC DNA]</scope>
    <source>
        <strain evidence="2 3">DJ-13</strain>
    </source>
</reference>
<dbReference type="SUPFAM" id="SSF53590">
    <property type="entry name" value="Nucleoside hydrolase"/>
    <property type="match status" value="1"/>
</dbReference>
<gene>
    <name evidence="2" type="ORF">HCU67_05920</name>
</gene>
<evidence type="ECO:0000313" key="2">
    <source>
        <dbReference type="EMBL" id="NKI31474.1"/>
    </source>
</evidence>
<evidence type="ECO:0000256" key="1">
    <source>
        <dbReference type="SAM" id="SignalP"/>
    </source>
</evidence>
<organism evidence="2 3">
    <name type="scientific">Croceivirga thetidis</name>
    <dbReference type="NCBI Taxonomy" id="2721623"/>
    <lineage>
        <taxon>Bacteria</taxon>
        <taxon>Pseudomonadati</taxon>
        <taxon>Bacteroidota</taxon>
        <taxon>Flavobacteriia</taxon>
        <taxon>Flavobacteriales</taxon>
        <taxon>Flavobacteriaceae</taxon>
        <taxon>Croceivirga</taxon>
    </lineage>
</organism>
<dbReference type="EMBL" id="JAAWWL010000001">
    <property type="protein sequence ID" value="NKI31474.1"/>
    <property type="molecule type" value="Genomic_DNA"/>
</dbReference>
<dbReference type="Proteomes" id="UP000718451">
    <property type="component" value="Unassembled WGS sequence"/>
</dbReference>
<accession>A0ABX1GPG6</accession>
<sequence length="432" mass="48100">MRTVFFLLIFLSFQTNAQLKVILDTDPSFDPDDVGCIAMLQTMATNGECDILAMVNSTNQKESALCMSAINQFYNRPGIPVGDYKGYAEKIHATENTYDFHIAKDYPRPLKTWEESLDGVKLYREILESAQDNSITIIVVGTMHNLYGLLKSEPDEISSKSGKQLVAEKVALVATMGGNFLNNKGWDRTNWGGADHLCSYTDWSCLNQERNRMCRYVIEHCPAPFVASGWENGNGDYFNANNGNVMSGQGLKTLSADHIARVSYEKHFEYRGGAESIARHSNDQIALHYAIRGEGENYTAFLNGTITLSEKGVCTWDSTHDKNQGHIQKKRDDDLIAAEIEALMMGDVPELDKTPPTKPENLVFKNGILSWDPSKDLDKGSWVVGYNIYKNGEFEQQAYGTKYLLENALGNFEVKAVNASGTESNATSIVID</sequence>
<keyword evidence="3" id="KW-1185">Reference proteome</keyword>
<dbReference type="Gene3D" id="2.60.40.10">
    <property type="entry name" value="Immunoglobulins"/>
    <property type="match status" value="1"/>
</dbReference>
<protein>
    <recommendedName>
        <fullName evidence="4">Nucleoside hydrolase</fullName>
    </recommendedName>
</protein>
<feature type="chain" id="PRO_5047465380" description="Nucleoside hydrolase" evidence="1">
    <location>
        <begin position="18"/>
        <end position="432"/>
    </location>
</feature>
<name>A0ABX1GPG6_9FLAO</name>
<proteinExistence type="predicted"/>
<dbReference type="InterPro" id="IPR036452">
    <property type="entry name" value="Ribo_hydro-like"/>
</dbReference>
<dbReference type="RefSeq" id="WP_168551646.1">
    <property type="nucleotide sequence ID" value="NZ_JAAWWL010000001.1"/>
</dbReference>
<dbReference type="Gene3D" id="3.90.245.10">
    <property type="entry name" value="Ribonucleoside hydrolase-like"/>
    <property type="match status" value="1"/>
</dbReference>
<evidence type="ECO:0008006" key="4">
    <source>
        <dbReference type="Google" id="ProtNLM"/>
    </source>
</evidence>
<dbReference type="PANTHER" id="PTHR43264:SF1">
    <property type="entry name" value="INOSINE_URIDINE-PREFERRING NUCLEOSIDE HYDROLASE DOMAIN-CONTAINING PROTEIN"/>
    <property type="match status" value="1"/>
</dbReference>
<feature type="signal peptide" evidence="1">
    <location>
        <begin position="1"/>
        <end position="17"/>
    </location>
</feature>
<comment type="caution">
    <text evidence="2">The sequence shown here is derived from an EMBL/GenBank/DDBJ whole genome shotgun (WGS) entry which is preliminary data.</text>
</comment>
<dbReference type="PANTHER" id="PTHR43264">
    <property type="match status" value="1"/>
</dbReference>
<dbReference type="InterPro" id="IPR013783">
    <property type="entry name" value="Ig-like_fold"/>
</dbReference>